<evidence type="ECO:0000313" key="1">
    <source>
        <dbReference type="EMBL" id="GIY36782.1"/>
    </source>
</evidence>
<dbReference type="Proteomes" id="UP001054837">
    <property type="component" value="Unassembled WGS sequence"/>
</dbReference>
<keyword evidence="2" id="KW-1185">Reference proteome</keyword>
<accession>A0AAV4SWE4</accession>
<comment type="caution">
    <text evidence="1">The sequence shown here is derived from an EMBL/GenBank/DDBJ whole genome shotgun (WGS) entry which is preliminary data.</text>
</comment>
<sequence>MSTENFTTIHLSFRWNPNQMMNRIPQRKILITAQPRNCIVRTPCHIEPHSANDMRNQSELGVASPAAETTLMLTIDTSWELKRDHVIDSTNARCAQMWQNL</sequence>
<dbReference type="EMBL" id="BPLQ01008361">
    <property type="protein sequence ID" value="GIY36782.1"/>
    <property type="molecule type" value="Genomic_DNA"/>
</dbReference>
<organism evidence="1 2">
    <name type="scientific">Caerostris darwini</name>
    <dbReference type="NCBI Taxonomy" id="1538125"/>
    <lineage>
        <taxon>Eukaryota</taxon>
        <taxon>Metazoa</taxon>
        <taxon>Ecdysozoa</taxon>
        <taxon>Arthropoda</taxon>
        <taxon>Chelicerata</taxon>
        <taxon>Arachnida</taxon>
        <taxon>Araneae</taxon>
        <taxon>Araneomorphae</taxon>
        <taxon>Entelegynae</taxon>
        <taxon>Araneoidea</taxon>
        <taxon>Araneidae</taxon>
        <taxon>Caerostris</taxon>
    </lineage>
</organism>
<proteinExistence type="predicted"/>
<reference evidence="1 2" key="1">
    <citation type="submission" date="2021-06" db="EMBL/GenBank/DDBJ databases">
        <title>Caerostris darwini draft genome.</title>
        <authorList>
            <person name="Kono N."/>
            <person name="Arakawa K."/>
        </authorList>
    </citation>
    <scope>NUCLEOTIDE SEQUENCE [LARGE SCALE GENOMIC DNA]</scope>
</reference>
<evidence type="ECO:0000313" key="2">
    <source>
        <dbReference type="Proteomes" id="UP001054837"/>
    </source>
</evidence>
<dbReference type="AlphaFoldDB" id="A0AAV4SWE4"/>
<name>A0AAV4SWE4_9ARAC</name>
<gene>
    <name evidence="1" type="ORF">CDAR_295991</name>
</gene>
<protein>
    <submittedName>
        <fullName evidence="1">Uncharacterized protein</fullName>
    </submittedName>
</protein>